<accession>A0ABR2CBB3</accession>
<dbReference type="EMBL" id="JBBPBM010000057">
    <property type="protein sequence ID" value="KAK8516714.1"/>
    <property type="molecule type" value="Genomic_DNA"/>
</dbReference>
<proteinExistence type="inferred from homology"/>
<dbReference type="PANTHER" id="PTHR12161">
    <property type="entry name" value="IST1 FAMILY MEMBER"/>
    <property type="match status" value="1"/>
</dbReference>
<evidence type="ECO:0000313" key="2">
    <source>
        <dbReference type="EMBL" id="KAK8516714.1"/>
    </source>
</evidence>
<dbReference type="Proteomes" id="UP001472677">
    <property type="component" value="Unassembled WGS sequence"/>
</dbReference>
<dbReference type="InterPro" id="IPR005061">
    <property type="entry name" value="Ist1"/>
</dbReference>
<dbReference type="Gene3D" id="1.20.1260.60">
    <property type="entry name" value="Vacuolar protein sorting-associated protein Ist1"/>
    <property type="match status" value="1"/>
</dbReference>
<name>A0ABR2CBB3_9ROSI</name>
<protein>
    <recommendedName>
        <fullName evidence="4">IST1-like protein</fullName>
    </recommendedName>
</protein>
<comment type="caution">
    <text evidence="2">The sequence shown here is derived from an EMBL/GenBank/DDBJ whole genome shotgun (WGS) entry which is preliminary data.</text>
</comment>
<evidence type="ECO:0000313" key="3">
    <source>
        <dbReference type="Proteomes" id="UP001472677"/>
    </source>
</evidence>
<dbReference type="InterPro" id="IPR042277">
    <property type="entry name" value="IST1-like"/>
</dbReference>
<reference evidence="2 3" key="1">
    <citation type="journal article" date="2024" name="G3 (Bethesda)">
        <title>Genome assembly of Hibiscus sabdariffa L. provides insights into metabolisms of medicinal natural products.</title>
        <authorList>
            <person name="Kim T."/>
        </authorList>
    </citation>
    <scope>NUCLEOTIDE SEQUENCE [LARGE SCALE GENOMIC DNA]</scope>
    <source>
        <strain evidence="2">TK-2024</strain>
        <tissue evidence="2">Old leaves</tissue>
    </source>
</reference>
<keyword evidence="3" id="KW-1185">Reference proteome</keyword>
<sequence>MHFVVVNGVIALACKKLIKRVQYRLKLLKNKRFTIAKQLREDLAQLIKLGYQETASNRAEQLLRVENMMTLYDILDQFCEFINVQFSYIRRHKDCPNDINEAVSSLIFASARCAELPELPAIRKLFGERYGHRFATVAVELLPGNLVNREIQEKLCLQPEILALEYFPELQRQVTSF</sequence>
<dbReference type="PANTHER" id="PTHR12161:SF44">
    <property type="entry name" value="REGULATOR OF VPS4 ACTIVITY IN THE MVB PATHWAY PROTEIN"/>
    <property type="match status" value="1"/>
</dbReference>
<organism evidence="2 3">
    <name type="scientific">Hibiscus sabdariffa</name>
    <name type="common">roselle</name>
    <dbReference type="NCBI Taxonomy" id="183260"/>
    <lineage>
        <taxon>Eukaryota</taxon>
        <taxon>Viridiplantae</taxon>
        <taxon>Streptophyta</taxon>
        <taxon>Embryophyta</taxon>
        <taxon>Tracheophyta</taxon>
        <taxon>Spermatophyta</taxon>
        <taxon>Magnoliopsida</taxon>
        <taxon>eudicotyledons</taxon>
        <taxon>Gunneridae</taxon>
        <taxon>Pentapetalae</taxon>
        <taxon>rosids</taxon>
        <taxon>malvids</taxon>
        <taxon>Malvales</taxon>
        <taxon>Malvaceae</taxon>
        <taxon>Malvoideae</taxon>
        <taxon>Hibiscus</taxon>
    </lineage>
</organism>
<comment type="similarity">
    <text evidence="1">Belongs to the IST1 family.</text>
</comment>
<evidence type="ECO:0000256" key="1">
    <source>
        <dbReference type="ARBA" id="ARBA00005536"/>
    </source>
</evidence>
<gene>
    <name evidence="2" type="ORF">V6N12_049435</name>
</gene>
<dbReference type="Pfam" id="PF03398">
    <property type="entry name" value="Ist1"/>
    <property type="match status" value="1"/>
</dbReference>
<evidence type="ECO:0008006" key="4">
    <source>
        <dbReference type="Google" id="ProtNLM"/>
    </source>
</evidence>